<dbReference type="InterPro" id="IPR002818">
    <property type="entry name" value="DJ-1/PfpI"/>
</dbReference>
<evidence type="ECO:0000313" key="3">
    <source>
        <dbReference type="Proteomes" id="UP000663827"/>
    </source>
</evidence>
<dbReference type="Gene3D" id="3.40.50.880">
    <property type="match status" value="1"/>
</dbReference>
<dbReference type="InterPro" id="IPR052158">
    <property type="entry name" value="INH-QAR"/>
</dbReference>
<dbReference type="PANTHER" id="PTHR43130">
    <property type="entry name" value="ARAC-FAMILY TRANSCRIPTIONAL REGULATOR"/>
    <property type="match status" value="1"/>
</dbReference>
<protein>
    <recommendedName>
        <fullName evidence="1">DJ-1/PfpI domain-containing protein</fullName>
    </recommendedName>
</protein>
<gene>
    <name evidence="2" type="ORF">RDB_LOCUS127773</name>
</gene>
<dbReference type="Pfam" id="PF01965">
    <property type="entry name" value="DJ-1_PfpI"/>
    <property type="match status" value="1"/>
</dbReference>
<dbReference type="EMBL" id="CAJNJQ010003065">
    <property type="protein sequence ID" value="CAE7191103.1"/>
    <property type="molecule type" value="Genomic_DNA"/>
</dbReference>
<comment type="caution">
    <text evidence="2">The sequence shown here is derived from an EMBL/GenBank/DDBJ whole genome shotgun (WGS) entry which is preliminary data.</text>
</comment>
<feature type="domain" description="DJ-1/PfpI" evidence="1">
    <location>
        <begin position="54"/>
        <end position="194"/>
    </location>
</feature>
<sequence length="228" mass="24528">MSEAQVLSLAVLLYPGMNIVDYQGPMELIEGAGTKSAMGAFMSGLSGAPKPKVKFETEYLAETQDPITPMAGARVLPTKTFSEVASKQFDIVLIPGGDNTRPGEPSEALAEFIRRQTPGAQYILSVCTGSWILAGLGLLDGKRATTNKSFFKEIKKTTSPSIQWIPKARWVVDGKFWTGSGVTAGQDMGHEFLKTLAGAEFATATKNLMELRATSADDDEFADVFHLA</sequence>
<organism evidence="2 3">
    <name type="scientific">Rhizoctonia solani</name>
    <dbReference type="NCBI Taxonomy" id="456999"/>
    <lineage>
        <taxon>Eukaryota</taxon>
        <taxon>Fungi</taxon>
        <taxon>Dikarya</taxon>
        <taxon>Basidiomycota</taxon>
        <taxon>Agaricomycotina</taxon>
        <taxon>Agaricomycetes</taxon>
        <taxon>Cantharellales</taxon>
        <taxon>Ceratobasidiaceae</taxon>
        <taxon>Rhizoctonia</taxon>
    </lineage>
</organism>
<dbReference type="Proteomes" id="UP000663827">
    <property type="component" value="Unassembled WGS sequence"/>
</dbReference>
<dbReference type="AlphaFoldDB" id="A0A8H3E6C9"/>
<evidence type="ECO:0000313" key="2">
    <source>
        <dbReference type="EMBL" id="CAE7191103.1"/>
    </source>
</evidence>
<dbReference type="PANTHER" id="PTHR43130:SF15">
    <property type="entry name" value="THIJ_PFPI FAMILY PROTEIN (AFU_ORTHOLOGUE AFUA_5G14240)"/>
    <property type="match status" value="1"/>
</dbReference>
<dbReference type="CDD" id="cd03139">
    <property type="entry name" value="GATase1_PfpI_2"/>
    <property type="match status" value="1"/>
</dbReference>
<name>A0A8H3E6C9_9AGAM</name>
<evidence type="ECO:0000259" key="1">
    <source>
        <dbReference type="Pfam" id="PF01965"/>
    </source>
</evidence>
<accession>A0A8H3E6C9</accession>
<dbReference type="SUPFAM" id="SSF52317">
    <property type="entry name" value="Class I glutamine amidotransferase-like"/>
    <property type="match status" value="1"/>
</dbReference>
<proteinExistence type="predicted"/>
<dbReference type="InterPro" id="IPR029062">
    <property type="entry name" value="Class_I_gatase-like"/>
</dbReference>
<reference evidence="2" key="1">
    <citation type="submission" date="2021-01" db="EMBL/GenBank/DDBJ databases">
        <authorList>
            <person name="Kaushik A."/>
        </authorList>
    </citation>
    <scope>NUCLEOTIDE SEQUENCE</scope>
    <source>
        <strain evidence="2">AG5</strain>
    </source>
</reference>